<organism evidence="1 2">
    <name type="scientific">Lysinibacillus telephonicus</name>
    <dbReference type="NCBI Taxonomy" id="1714840"/>
    <lineage>
        <taxon>Bacteria</taxon>
        <taxon>Bacillati</taxon>
        <taxon>Bacillota</taxon>
        <taxon>Bacilli</taxon>
        <taxon>Bacillales</taxon>
        <taxon>Bacillaceae</taxon>
        <taxon>Lysinibacillus</taxon>
    </lineage>
</organism>
<dbReference type="OrthoDB" id="2893320at2"/>
<keyword evidence="2" id="KW-1185">Reference proteome</keyword>
<dbReference type="EMBL" id="RXNR01000081">
    <property type="protein sequence ID" value="RTQ88226.1"/>
    <property type="molecule type" value="Genomic_DNA"/>
</dbReference>
<sequence length="128" mass="15311">MKSITLMDMLVTKSFSNILKLKCELIKQKNTGMVFYKEDISKLPIDYPFEFYFYLTKGTILYQNAFPIPANHYKPWMRKNNNIQHLLPYFQSYYETESPFDSLYFESLSLFKGRKFVWFYKGGISDVS</sequence>
<evidence type="ECO:0000313" key="1">
    <source>
        <dbReference type="EMBL" id="RTQ88226.1"/>
    </source>
</evidence>
<protein>
    <submittedName>
        <fullName evidence="1">Uncharacterized protein</fullName>
    </submittedName>
</protein>
<proteinExistence type="predicted"/>
<dbReference type="Proteomes" id="UP000276349">
    <property type="component" value="Unassembled WGS sequence"/>
</dbReference>
<gene>
    <name evidence="1" type="ORF">EKG35_18105</name>
</gene>
<reference evidence="1 2" key="1">
    <citation type="submission" date="2018-12" db="EMBL/GenBank/DDBJ databases">
        <authorList>
            <person name="Yu L."/>
        </authorList>
    </citation>
    <scope>NUCLEOTIDE SEQUENCE [LARGE SCALE GENOMIC DNA]</scope>
    <source>
        <strain evidence="1 2">S5H2222</strain>
    </source>
</reference>
<name>A0A3S0KCR3_9BACI</name>
<dbReference type="AlphaFoldDB" id="A0A3S0KCR3"/>
<dbReference type="RefSeq" id="WP_126295953.1">
    <property type="nucleotide sequence ID" value="NZ_RXNR01000081.1"/>
</dbReference>
<comment type="caution">
    <text evidence="1">The sequence shown here is derived from an EMBL/GenBank/DDBJ whole genome shotgun (WGS) entry which is preliminary data.</text>
</comment>
<accession>A0A3S0KCR3</accession>
<evidence type="ECO:0000313" key="2">
    <source>
        <dbReference type="Proteomes" id="UP000276349"/>
    </source>
</evidence>